<name>A0A835MV85_9ROSI</name>
<feature type="region of interest" description="Disordered" evidence="1">
    <location>
        <begin position="44"/>
        <end position="92"/>
    </location>
</feature>
<dbReference type="AlphaFoldDB" id="A0A835MV85"/>
<evidence type="ECO:0000313" key="3">
    <source>
        <dbReference type="EMBL" id="KAF9678019.1"/>
    </source>
</evidence>
<dbReference type="EMBL" id="JADGMS010000008">
    <property type="protein sequence ID" value="KAF9678019.1"/>
    <property type="molecule type" value="Genomic_DNA"/>
</dbReference>
<feature type="domain" description="F-box associated beta-propeller type 3" evidence="2">
    <location>
        <begin position="125"/>
        <end position="193"/>
    </location>
</feature>
<dbReference type="Pfam" id="PF08268">
    <property type="entry name" value="FBA_3"/>
    <property type="match status" value="1"/>
</dbReference>
<accession>A0A835MV85</accession>
<dbReference type="InterPro" id="IPR017451">
    <property type="entry name" value="F-box-assoc_interact_dom"/>
</dbReference>
<keyword evidence="4" id="KW-1185">Reference proteome</keyword>
<evidence type="ECO:0000256" key="1">
    <source>
        <dbReference type="SAM" id="MobiDB-lite"/>
    </source>
</evidence>
<dbReference type="InterPro" id="IPR013187">
    <property type="entry name" value="F-box-assoc_dom_typ3"/>
</dbReference>
<dbReference type="NCBIfam" id="TIGR01640">
    <property type="entry name" value="F_box_assoc_1"/>
    <property type="match status" value="1"/>
</dbReference>
<proteinExistence type="predicted"/>
<gene>
    <name evidence="3" type="ORF">SADUNF_Sadunf08G0168300</name>
</gene>
<evidence type="ECO:0000259" key="2">
    <source>
        <dbReference type="Pfam" id="PF08268"/>
    </source>
</evidence>
<dbReference type="OrthoDB" id="128382at2759"/>
<comment type="caution">
    <text evidence="3">The sequence shown here is derived from an EMBL/GenBank/DDBJ whole genome shotgun (WGS) entry which is preliminary data.</text>
</comment>
<evidence type="ECO:0000313" key="4">
    <source>
        <dbReference type="Proteomes" id="UP000657918"/>
    </source>
</evidence>
<sequence length="210" mass="22453">MGQTSAGNDLSAINNFKTMFAHHFQIKDLGKLKYFLGLKVAPSPTGGSSAKGGGTPAKGNSPGTRSVGGDSTTTVPGGATGGGGPVPILKGSHHVGGNSGSVSVARDASSMLLHLLAMFSIFLVPILREYISIPLAVGQETRHQSDFALGYNAITKEYKVLHSFYSKTRYDFQPEAQIYTIGTGKWRSIHKALRNLDIFMFDNFMCESIH</sequence>
<protein>
    <recommendedName>
        <fullName evidence="2">F-box associated beta-propeller type 3 domain-containing protein</fullName>
    </recommendedName>
</protein>
<reference evidence="3 4" key="1">
    <citation type="submission" date="2020-10" db="EMBL/GenBank/DDBJ databases">
        <title>Plant Genome Project.</title>
        <authorList>
            <person name="Zhang R.-G."/>
        </authorList>
    </citation>
    <scope>NUCLEOTIDE SEQUENCE [LARGE SCALE GENOMIC DNA]</scope>
    <source>
        <strain evidence="3">FAFU-HL-1</strain>
        <tissue evidence="3">Leaf</tissue>
    </source>
</reference>
<organism evidence="3 4">
    <name type="scientific">Salix dunnii</name>
    <dbReference type="NCBI Taxonomy" id="1413687"/>
    <lineage>
        <taxon>Eukaryota</taxon>
        <taxon>Viridiplantae</taxon>
        <taxon>Streptophyta</taxon>
        <taxon>Embryophyta</taxon>
        <taxon>Tracheophyta</taxon>
        <taxon>Spermatophyta</taxon>
        <taxon>Magnoliopsida</taxon>
        <taxon>eudicotyledons</taxon>
        <taxon>Gunneridae</taxon>
        <taxon>Pentapetalae</taxon>
        <taxon>rosids</taxon>
        <taxon>fabids</taxon>
        <taxon>Malpighiales</taxon>
        <taxon>Salicaceae</taxon>
        <taxon>Saliceae</taxon>
        <taxon>Salix</taxon>
    </lineage>
</organism>
<dbReference type="Proteomes" id="UP000657918">
    <property type="component" value="Chromosome 8"/>
</dbReference>